<accession>A0A5M9ZHB7</accession>
<dbReference type="AlphaFoldDB" id="A0A5M9ZHB7"/>
<dbReference type="Proteomes" id="UP000410049">
    <property type="component" value="Unassembled WGS sequence"/>
</dbReference>
<gene>
    <name evidence="2" type="ORF">EMO91_10725</name>
</gene>
<reference evidence="2 3" key="1">
    <citation type="journal article" date="2019" name="Syst. Appl. Microbiol.">
        <title>Characterization of Bifidobacterium species in feaces of the Egyptian fruit bat: Description of B. vespertilionis sp. nov. and B. rousetti sp. nov.</title>
        <authorList>
            <person name="Modesto M."/>
            <person name="Satti M."/>
            <person name="Watanabe K."/>
            <person name="Puglisi E."/>
            <person name="Morelli L."/>
            <person name="Huang C.-H."/>
            <person name="Liou J.-S."/>
            <person name="Miyashita M."/>
            <person name="Tamura T."/>
            <person name="Saito S."/>
            <person name="Mori K."/>
            <person name="Huang L."/>
            <person name="Sciavilla P."/>
            <person name="Sandri C."/>
            <person name="Spiezio C."/>
            <person name="Vitali F."/>
            <person name="Cavalieri D."/>
            <person name="Perpetuini G."/>
            <person name="Tofalo R."/>
            <person name="Bonetti A."/>
            <person name="Arita M."/>
            <person name="Mattarelli P."/>
        </authorList>
    </citation>
    <scope>NUCLEOTIDE SEQUENCE [LARGE SCALE GENOMIC DNA]</scope>
    <source>
        <strain evidence="2 3">RST17</strain>
    </source>
</reference>
<organism evidence="2 3">
    <name type="scientific">Bifidobacterium myosotis</name>
    <dbReference type="NCBI Taxonomy" id="1630166"/>
    <lineage>
        <taxon>Bacteria</taxon>
        <taxon>Bacillati</taxon>
        <taxon>Actinomycetota</taxon>
        <taxon>Actinomycetes</taxon>
        <taxon>Bifidobacteriales</taxon>
        <taxon>Bifidobacteriaceae</taxon>
        <taxon>Bifidobacterium</taxon>
    </lineage>
</organism>
<dbReference type="RefSeq" id="WP_150379950.1">
    <property type="nucleotide sequence ID" value="NZ_RZUH01000009.1"/>
</dbReference>
<proteinExistence type="predicted"/>
<evidence type="ECO:0000313" key="2">
    <source>
        <dbReference type="EMBL" id="KAA8826994.1"/>
    </source>
</evidence>
<dbReference type="EMBL" id="RZUH01000009">
    <property type="protein sequence ID" value="KAA8826994.1"/>
    <property type="molecule type" value="Genomic_DNA"/>
</dbReference>
<evidence type="ECO:0000256" key="1">
    <source>
        <dbReference type="SAM" id="MobiDB-lite"/>
    </source>
</evidence>
<sequence length="221" mass="24497">MVIDNRGNLHAPQGTPDGGRFQSRPGGGADDVEPPAPAPTPSAVRRKWGREEIRAQTLALSDPEASDPSFDDRRTELLRQVRDDIGAFRPMTARDVYDEVMRTGGATWDPFEERAPQVGFCFSPYEQYSRPVPTPAGSDELEAVMDGYIRDHEAVLREDGNYLGLWNQEDRGTLWLDVSTVDDDAGRVRDACLKHDQIAFFDLQTKTEVTVDENATSGQGA</sequence>
<protein>
    <submittedName>
        <fullName evidence="2">Uncharacterized protein</fullName>
    </submittedName>
</protein>
<feature type="region of interest" description="Disordered" evidence="1">
    <location>
        <begin position="1"/>
        <end position="72"/>
    </location>
</feature>
<evidence type="ECO:0000313" key="3">
    <source>
        <dbReference type="Proteomes" id="UP000410049"/>
    </source>
</evidence>
<comment type="caution">
    <text evidence="2">The sequence shown here is derived from an EMBL/GenBank/DDBJ whole genome shotgun (WGS) entry which is preliminary data.</text>
</comment>
<name>A0A5M9ZHB7_9BIFI</name>